<reference evidence="1 2" key="1">
    <citation type="submission" date="2019-04" db="EMBL/GenBank/DDBJ databases">
        <title>Aspergillus burnettii sp. nov., novel species from soil in southeast Queensland.</title>
        <authorList>
            <person name="Gilchrist C.L.M."/>
            <person name="Pitt J.I."/>
            <person name="Lange L."/>
            <person name="Lacey H.J."/>
            <person name="Vuong D."/>
            <person name="Midgley D.J."/>
            <person name="Greenfield P."/>
            <person name="Bradbury M."/>
            <person name="Lacey E."/>
            <person name="Busk P.K."/>
            <person name="Pilgaard B."/>
            <person name="Chooi Y.H."/>
            <person name="Piggott A.M."/>
        </authorList>
    </citation>
    <scope>NUCLEOTIDE SEQUENCE [LARGE SCALE GENOMIC DNA]</scope>
    <source>
        <strain evidence="1 2">FRR 5400</strain>
    </source>
</reference>
<dbReference type="AlphaFoldDB" id="A0A8H6A7X5"/>
<keyword evidence="2" id="KW-1185">Reference proteome</keyword>
<protein>
    <submittedName>
        <fullName evidence="1">Uncharacterized protein</fullName>
    </submittedName>
</protein>
<proteinExistence type="predicted"/>
<evidence type="ECO:0000313" key="1">
    <source>
        <dbReference type="EMBL" id="KAF5862191.1"/>
    </source>
</evidence>
<sequence length="103" mass="11559">MADAIRHIEPDTILTAQLLPNDEAEQDRLDMVHHIFRLALRGELFLTKLDSFQQILDVGAGTGIWAIESEHFHVSMGTKGPLNMENANEERALEIQPAICILL</sequence>
<organism evidence="1 2">
    <name type="scientific">Petromyces alliaceus</name>
    <name type="common">Aspergillus alliaceus</name>
    <dbReference type="NCBI Taxonomy" id="209559"/>
    <lineage>
        <taxon>Eukaryota</taxon>
        <taxon>Fungi</taxon>
        <taxon>Dikarya</taxon>
        <taxon>Ascomycota</taxon>
        <taxon>Pezizomycotina</taxon>
        <taxon>Eurotiomycetes</taxon>
        <taxon>Eurotiomycetidae</taxon>
        <taxon>Eurotiales</taxon>
        <taxon>Aspergillaceae</taxon>
        <taxon>Aspergillus</taxon>
        <taxon>Aspergillus subgen. Circumdati</taxon>
    </lineage>
</organism>
<dbReference type="SUPFAM" id="SSF53335">
    <property type="entry name" value="S-adenosyl-L-methionine-dependent methyltransferases"/>
    <property type="match status" value="1"/>
</dbReference>
<accession>A0A8H6A7X5</accession>
<comment type="caution">
    <text evidence="1">The sequence shown here is derived from an EMBL/GenBank/DDBJ whole genome shotgun (WGS) entry which is preliminary data.</text>
</comment>
<dbReference type="EMBL" id="SPNV01000079">
    <property type="protein sequence ID" value="KAF5862191.1"/>
    <property type="molecule type" value="Genomic_DNA"/>
</dbReference>
<evidence type="ECO:0000313" key="2">
    <source>
        <dbReference type="Proteomes" id="UP000541154"/>
    </source>
</evidence>
<gene>
    <name evidence="1" type="ORF">ETB97_011896</name>
</gene>
<dbReference type="InterPro" id="IPR029063">
    <property type="entry name" value="SAM-dependent_MTases_sf"/>
</dbReference>
<name>A0A8H6A7X5_PETAA</name>
<dbReference type="Proteomes" id="UP000541154">
    <property type="component" value="Unassembled WGS sequence"/>
</dbReference>